<accession>A0A6C0D3D8</accession>
<sequence>MKQILMAQSDCHVYTHPLCYDFVEAKVYYRNSAKLQIDHIEDLKQYRMKFKTEMHYWYYVINHIKEKVLIKLPNLRLAKIYINTLDKNNVIHQFIISVSEYIGNLLKRKFSIDEMIFIYIQYGHDIKFIGNI</sequence>
<organism evidence="1">
    <name type="scientific">viral metagenome</name>
    <dbReference type="NCBI Taxonomy" id="1070528"/>
    <lineage>
        <taxon>unclassified sequences</taxon>
        <taxon>metagenomes</taxon>
        <taxon>organismal metagenomes</taxon>
    </lineage>
</organism>
<dbReference type="AlphaFoldDB" id="A0A6C0D3D8"/>
<protein>
    <submittedName>
        <fullName evidence="1">Uncharacterized protein</fullName>
    </submittedName>
</protein>
<evidence type="ECO:0000313" key="1">
    <source>
        <dbReference type="EMBL" id="QHT10780.1"/>
    </source>
</evidence>
<dbReference type="EMBL" id="MN739528">
    <property type="protein sequence ID" value="QHT10780.1"/>
    <property type="molecule type" value="Genomic_DNA"/>
</dbReference>
<proteinExistence type="predicted"/>
<reference evidence="1" key="1">
    <citation type="journal article" date="2020" name="Nature">
        <title>Giant virus diversity and host interactions through global metagenomics.</title>
        <authorList>
            <person name="Schulz F."/>
            <person name="Roux S."/>
            <person name="Paez-Espino D."/>
            <person name="Jungbluth S."/>
            <person name="Walsh D.A."/>
            <person name="Denef V.J."/>
            <person name="McMahon K.D."/>
            <person name="Konstantinidis K.T."/>
            <person name="Eloe-Fadrosh E.A."/>
            <person name="Kyrpides N.C."/>
            <person name="Woyke T."/>
        </authorList>
    </citation>
    <scope>NUCLEOTIDE SEQUENCE</scope>
    <source>
        <strain evidence="1">GVMAG-M-3300023174-107</strain>
    </source>
</reference>
<name>A0A6C0D3D8_9ZZZZ</name>